<sequence length="849" mass="92443">MGSGEVKPQPHVAAEYRSTYRSANTADGYMYNGHHSGVSTGAVPRTWTSTSAQPYQPPPTITSRPPALLPHQQGQTPGRREQSAERKADEKTEAEEERITLDTTITQGKDSEKNKAFPSRTLHTIKDMISSRFGGGKGPKDNVGGECVSEGDKTDSGAALNNTDKATTPRKQLVRDEDQDFNQRQHMLGGGPQVIGPSRNYGDSHGMCTEDTTRKSGRGKGGPLDKGIYATARTAQQEQHSRSVGDFTRELPHQGPEPTYNYQRHGGKVLRQGQNFGSQPGMLDQNGIYMVMRQSSQQQQSHSSGGPGSSHHQGSVYSSKDSHYPQQESSPRTEEQNIVNVNNERRHQVGENDPRRQDRENAGAGFSHSTNNIRTMNEPTYNGNRDCQVFGASSRRGSQCRLDDEDDDEGGFITGVPSNPSKSLRGSNHSGRGDNPPPGSGYTQQQSSGQSSDYEKATQRSTGQSSSNADSGRGSTVYSSGHQLVGQREERLDTSTESSESPGRRDAMYGLPQGNDAEWVDIVESELRQILDPKMHGLGHPPPIPAGANSTLSESISSLTPPLPPLSPGGDLPYGGKLDYSEGVKLGDPRKPIVNGAISKTHRNAGISSMNTPSSRGGWSSRVSSKNQLLPDKQHRSSKKSDSTTGAKQGRKDSPQDNWLSLFLVVMLAPVCQLLERSKGGKIPLSASVFGLDTADLTSTTTGLDSMLDNNTENNSSDDDLSTTIDATDAHAIRKQLEGLESMYSEVLKLLGVKKYGGRYQPSDPRINKRRLYGSMSSLPSSVSSRPIRDKRLLLQKYAGLFETERVGMVELPYMTEEMLQKMGIPLGPRLRILQEAQISVQCRDKVYV</sequence>
<feature type="region of interest" description="Disordered" evidence="1">
    <location>
        <begin position="582"/>
        <end position="653"/>
    </location>
</feature>
<accession>A0ABN7NTY5</accession>
<feature type="region of interest" description="Disordered" evidence="1">
    <location>
        <begin position="25"/>
        <end position="512"/>
    </location>
</feature>
<dbReference type="Proteomes" id="UP001153148">
    <property type="component" value="Unassembled WGS sequence"/>
</dbReference>
<feature type="compositionally biased region" description="Polar residues" evidence="1">
    <location>
        <begin position="367"/>
        <end position="385"/>
    </location>
</feature>
<dbReference type="InterPro" id="IPR013761">
    <property type="entry name" value="SAM/pointed_sf"/>
</dbReference>
<name>A0ABN7NTY5_TIMPD</name>
<evidence type="ECO:0000256" key="1">
    <source>
        <dbReference type="SAM" id="MobiDB-lite"/>
    </source>
</evidence>
<feature type="compositionally biased region" description="Basic and acidic residues" evidence="1">
    <location>
        <begin position="632"/>
        <end position="642"/>
    </location>
</feature>
<feature type="compositionally biased region" description="Low complexity" evidence="1">
    <location>
        <begin position="614"/>
        <end position="625"/>
    </location>
</feature>
<feature type="compositionally biased region" description="Low complexity" evidence="1">
    <location>
        <begin position="550"/>
        <end position="560"/>
    </location>
</feature>
<feature type="compositionally biased region" description="Polar residues" evidence="1">
    <location>
        <begin position="316"/>
        <end position="342"/>
    </location>
</feature>
<dbReference type="CDD" id="cd09487">
    <property type="entry name" value="SAM_superfamily"/>
    <property type="match status" value="1"/>
</dbReference>
<feature type="compositionally biased region" description="Polar residues" evidence="1">
    <location>
        <begin position="159"/>
        <end position="170"/>
    </location>
</feature>
<protein>
    <recommendedName>
        <fullName evidence="2">SAM domain-containing protein</fullName>
    </recommendedName>
</protein>
<proteinExistence type="predicted"/>
<evidence type="ECO:0000259" key="2">
    <source>
        <dbReference type="Pfam" id="PF00536"/>
    </source>
</evidence>
<reference evidence="3" key="1">
    <citation type="submission" date="2021-03" db="EMBL/GenBank/DDBJ databases">
        <authorList>
            <person name="Tran Van P."/>
        </authorList>
    </citation>
    <scope>NUCLEOTIDE SEQUENCE</scope>
</reference>
<evidence type="ECO:0000313" key="3">
    <source>
        <dbReference type="EMBL" id="CAG2057772.1"/>
    </source>
</evidence>
<feature type="domain" description="SAM" evidence="2">
    <location>
        <begin position="795"/>
        <end position="837"/>
    </location>
</feature>
<feature type="compositionally biased region" description="Low complexity" evidence="1">
    <location>
        <begin position="294"/>
        <end position="315"/>
    </location>
</feature>
<feature type="compositionally biased region" description="Basic and acidic residues" evidence="1">
    <location>
        <begin position="239"/>
        <end position="252"/>
    </location>
</feature>
<gene>
    <name evidence="3" type="ORF">TPAB3V08_LOCUS4749</name>
</gene>
<keyword evidence="4" id="KW-1185">Reference proteome</keyword>
<feature type="compositionally biased region" description="Basic and acidic residues" evidence="1">
    <location>
        <begin position="78"/>
        <end position="91"/>
    </location>
</feature>
<dbReference type="InterPro" id="IPR001660">
    <property type="entry name" value="SAM"/>
</dbReference>
<feature type="compositionally biased region" description="Basic and acidic residues" evidence="1">
    <location>
        <begin position="343"/>
        <end position="361"/>
    </location>
</feature>
<dbReference type="Pfam" id="PF00536">
    <property type="entry name" value="SAM_1"/>
    <property type="match status" value="1"/>
</dbReference>
<feature type="region of interest" description="Disordered" evidence="1">
    <location>
        <begin position="701"/>
        <end position="722"/>
    </location>
</feature>
<feature type="compositionally biased region" description="Basic and acidic residues" evidence="1">
    <location>
        <begin position="582"/>
        <end position="591"/>
    </location>
</feature>
<feature type="compositionally biased region" description="Polar residues" evidence="1">
    <location>
        <begin position="459"/>
        <end position="482"/>
    </location>
</feature>
<dbReference type="SUPFAM" id="SSF47769">
    <property type="entry name" value="SAM/Pointed domain"/>
    <property type="match status" value="1"/>
</dbReference>
<dbReference type="Gene3D" id="1.10.150.50">
    <property type="entry name" value="Transcription Factor, Ets-1"/>
    <property type="match status" value="1"/>
</dbReference>
<evidence type="ECO:0000313" key="4">
    <source>
        <dbReference type="Proteomes" id="UP001153148"/>
    </source>
</evidence>
<feature type="non-terminal residue" evidence="3">
    <location>
        <position position="849"/>
    </location>
</feature>
<organism evidence="3 4">
    <name type="scientific">Timema podura</name>
    <name type="common">Walking stick</name>
    <dbReference type="NCBI Taxonomy" id="61482"/>
    <lineage>
        <taxon>Eukaryota</taxon>
        <taxon>Metazoa</taxon>
        <taxon>Ecdysozoa</taxon>
        <taxon>Arthropoda</taxon>
        <taxon>Hexapoda</taxon>
        <taxon>Insecta</taxon>
        <taxon>Pterygota</taxon>
        <taxon>Neoptera</taxon>
        <taxon>Polyneoptera</taxon>
        <taxon>Phasmatodea</taxon>
        <taxon>Timematodea</taxon>
        <taxon>Timematoidea</taxon>
        <taxon>Timematidae</taxon>
        <taxon>Timema</taxon>
    </lineage>
</organism>
<comment type="caution">
    <text evidence="3">The sequence shown here is derived from an EMBL/GenBank/DDBJ whole genome shotgun (WGS) entry which is preliminary data.</text>
</comment>
<feature type="compositionally biased region" description="Low complexity" evidence="1">
    <location>
        <begin position="440"/>
        <end position="452"/>
    </location>
</feature>
<feature type="region of interest" description="Disordered" evidence="1">
    <location>
        <begin position="543"/>
        <end position="569"/>
    </location>
</feature>
<feature type="compositionally biased region" description="Polar residues" evidence="1">
    <location>
        <begin position="416"/>
        <end position="430"/>
    </location>
</feature>
<dbReference type="EMBL" id="CAJPIN010006023">
    <property type="protein sequence ID" value="CAG2057772.1"/>
    <property type="molecule type" value="Genomic_DNA"/>
</dbReference>